<comment type="caution">
    <text evidence="2">The sequence shown here is derived from an EMBL/GenBank/DDBJ whole genome shotgun (WGS) entry which is preliminary data.</text>
</comment>
<evidence type="ECO:0000313" key="3">
    <source>
        <dbReference type="Proteomes" id="UP001244552"/>
    </source>
</evidence>
<organism evidence="2 3">
    <name type="scientific">Azospirillum picis</name>
    <dbReference type="NCBI Taxonomy" id="488438"/>
    <lineage>
        <taxon>Bacteria</taxon>
        <taxon>Pseudomonadati</taxon>
        <taxon>Pseudomonadota</taxon>
        <taxon>Alphaproteobacteria</taxon>
        <taxon>Rhodospirillales</taxon>
        <taxon>Azospirillaceae</taxon>
        <taxon>Azospirillum</taxon>
    </lineage>
</organism>
<evidence type="ECO:0008006" key="4">
    <source>
        <dbReference type="Google" id="ProtNLM"/>
    </source>
</evidence>
<keyword evidence="3" id="KW-1185">Reference proteome</keyword>
<proteinExistence type="predicted"/>
<feature type="compositionally biased region" description="Basic residues" evidence="1">
    <location>
        <begin position="95"/>
        <end position="104"/>
    </location>
</feature>
<dbReference type="Proteomes" id="UP001244552">
    <property type="component" value="Unassembled WGS sequence"/>
</dbReference>
<evidence type="ECO:0000313" key="2">
    <source>
        <dbReference type="EMBL" id="MDQ0536230.1"/>
    </source>
</evidence>
<protein>
    <recommendedName>
        <fullName evidence="4">Mu-like prophage FluMu N-terminal domain-containing protein</fullName>
    </recommendedName>
</protein>
<dbReference type="EMBL" id="JAUSVU010000024">
    <property type="protein sequence ID" value="MDQ0536230.1"/>
    <property type="molecule type" value="Genomic_DNA"/>
</dbReference>
<accession>A0ABU0MRY8</accession>
<reference evidence="2 3" key="1">
    <citation type="submission" date="2023-07" db="EMBL/GenBank/DDBJ databases">
        <title>Genomic Encyclopedia of Type Strains, Phase IV (KMG-IV): sequencing the most valuable type-strain genomes for metagenomic binning, comparative biology and taxonomic classification.</title>
        <authorList>
            <person name="Goeker M."/>
        </authorList>
    </citation>
    <scope>NUCLEOTIDE SEQUENCE [LARGE SCALE GENOMIC DNA]</scope>
    <source>
        <strain evidence="2 3">DSM 19922</strain>
    </source>
</reference>
<feature type="region of interest" description="Disordered" evidence="1">
    <location>
        <begin position="41"/>
        <end position="104"/>
    </location>
</feature>
<gene>
    <name evidence="2" type="ORF">QO018_005124</name>
</gene>
<name>A0ABU0MRY8_9PROT</name>
<evidence type="ECO:0000256" key="1">
    <source>
        <dbReference type="SAM" id="MobiDB-lite"/>
    </source>
</evidence>
<sequence length="104" mass="10910">MITVRFRRHAPPYAAGEVAGFPEKEAIRLRNAGAVVFLNSDEGRPHIAEEEGQSDPATEPTEAADPVAEVGGPVSDADPATEPTEAARASGPHGNRARSARVAR</sequence>